<sequence>MFDEIKKVMHLNEMLTSATRVCVFSYYNIENEDLYAEVHLITTNGDGHSREIIDVTNTGTLTASDWAAEGESLEENYLLYALVSTVRRLTKVAGTNKRMFKASLIQDFQDEAVRLLDIIGGQLTQEDAIEILYGKAPKAPAGRDL</sequence>
<proteinExistence type="predicted"/>
<gene>
    <name evidence="1" type="ORF">CPT_Sugarland_019</name>
</gene>
<evidence type="ECO:0000313" key="1">
    <source>
        <dbReference type="EMBL" id="ATW61856.1"/>
    </source>
</evidence>
<organism evidence="1 2">
    <name type="scientific">Klebsiella phage Sugarland</name>
    <dbReference type="NCBI Taxonomy" id="2053603"/>
    <lineage>
        <taxon>Viruses</taxon>
        <taxon>Duplodnaviria</taxon>
        <taxon>Heunggongvirae</taxon>
        <taxon>Uroviricota</taxon>
        <taxon>Caudoviricetes</taxon>
        <taxon>Demerecviridae</taxon>
        <taxon>Sugarlandvirus</taxon>
        <taxon>Sugarlandvirus sugarland</taxon>
    </lineage>
</organism>
<evidence type="ECO:0000313" key="2">
    <source>
        <dbReference type="Proteomes" id="UP000241037"/>
    </source>
</evidence>
<name>A0A2H4PGU0_9CAUD</name>
<reference evidence="1 2" key="1">
    <citation type="journal article" date="2018" name="Microbiol. Resour. Announc.">
        <title>Complete Genome Sequence of Klebsiella pneumoniae Siphophage Sugarland.</title>
        <authorList>
            <person name="Erickson S.G."/>
            <person name="Lessor L."/>
            <person name="O'Leary C.J."/>
            <person name="Gill J.J."/>
            <person name="Liu M."/>
        </authorList>
    </citation>
    <scope>NUCLEOTIDE SEQUENCE [LARGE SCALE GENOMIC DNA]</scope>
</reference>
<dbReference type="EMBL" id="MG459987">
    <property type="protein sequence ID" value="ATW61856.1"/>
    <property type="molecule type" value="Genomic_DNA"/>
</dbReference>
<keyword evidence="2" id="KW-1185">Reference proteome</keyword>
<dbReference type="Proteomes" id="UP000241037">
    <property type="component" value="Segment"/>
</dbReference>
<protein>
    <submittedName>
        <fullName evidence="1">Uncharacterized protein</fullName>
    </submittedName>
</protein>
<accession>A0A2H4PGU0</accession>